<evidence type="ECO:0000313" key="1">
    <source>
        <dbReference type="EMBL" id="QBF84898.1"/>
    </source>
</evidence>
<accession>A0A411PN49</accession>
<dbReference type="Proteomes" id="UP000291106">
    <property type="component" value="Chromosome"/>
</dbReference>
<evidence type="ECO:0000313" key="2">
    <source>
        <dbReference type="Proteomes" id="UP000291106"/>
    </source>
</evidence>
<dbReference type="OrthoDB" id="6306838at2"/>
<gene>
    <name evidence="1" type="ORF">EXU30_12735</name>
</gene>
<reference evidence="1 2" key="1">
    <citation type="submission" date="2019-02" db="EMBL/GenBank/DDBJ databases">
        <title>Shewanella sp. D4-2 isolated from Dokdo Island.</title>
        <authorList>
            <person name="Baek K."/>
        </authorList>
    </citation>
    <scope>NUCLEOTIDE SEQUENCE [LARGE SCALE GENOMIC DNA]</scope>
    <source>
        <strain evidence="1 2">D4-2</strain>
    </source>
</reference>
<sequence length="512" mass="58743">MKSKVGNIIVVSHPIFDLSDPDSFFIHEWANFLHINTLESTTLANLPFEEGDEVNQRQIEEAQRLLRTEAYIRDAKVTMSDVDDPDAEESAKAQKQVVVETWDNWSLLPTASFGTSGGETKFSIGIKEDNLLGTGIATRIKYKSNADRTGYLFSAKAPFRWIKHAKVGFNFQDNSDGTSTHFTFNKPFYALDTQYMYGGQVFDNTQTDTVRQNGVEVNQFEHQQQYLDAKFGYLLQKSQQDLHRLSFGVTYDKNTFSNLETLPDSELPKDRDFAYPWMGYEYIEDDFKVLNNIYLINNNEDFNLGWYHYFRLGLELNDTRKDNQPGYHLNWYSSKGYASGDHLLLSSLNAEAVLQTTQDDYYKLILKSEYFYQITPKWTAYAKAKLASSQNNFLDETFALGDDTGIRGYPNDYQHGDNQWALTGEIRNYPNINLWQLASLGWAVFTDIGQAFGGTDENNEINDVIGSIGIGARIYSSKSSYGNIAHIDFARPFTQGEQINSWEFRFQVRNHF</sequence>
<keyword evidence="2" id="KW-1185">Reference proteome</keyword>
<evidence type="ECO:0008006" key="3">
    <source>
        <dbReference type="Google" id="ProtNLM"/>
    </source>
</evidence>
<name>A0A411PN49_9GAMM</name>
<organism evidence="1 2">
    <name type="scientific">Shewanella maritima</name>
    <dbReference type="NCBI Taxonomy" id="2520507"/>
    <lineage>
        <taxon>Bacteria</taxon>
        <taxon>Pseudomonadati</taxon>
        <taxon>Pseudomonadota</taxon>
        <taxon>Gammaproteobacteria</taxon>
        <taxon>Alteromonadales</taxon>
        <taxon>Shewanellaceae</taxon>
        <taxon>Shewanella</taxon>
    </lineage>
</organism>
<protein>
    <recommendedName>
        <fullName evidence="3">Haemolysin activator HlyB C-terminal domain-containing protein</fullName>
    </recommendedName>
</protein>
<dbReference type="KEGG" id="smai:EXU30_12735"/>
<dbReference type="AlphaFoldDB" id="A0A411PN49"/>
<dbReference type="Gene3D" id="2.40.160.50">
    <property type="entry name" value="membrane protein fhac: a member of the omp85/tpsb transporter family"/>
    <property type="match status" value="1"/>
</dbReference>
<dbReference type="EMBL" id="CP036200">
    <property type="protein sequence ID" value="QBF84898.1"/>
    <property type="molecule type" value="Genomic_DNA"/>
</dbReference>
<proteinExistence type="predicted"/>